<accession>A0A5C5Y8G7</accession>
<comment type="similarity">
    <text evidence="6">Belongs to the inorganic carbon transporter (TC 9.A.2) DabA family.</text>
</comment>
<name>A0A5C5Y8G7_9PLAN</name>
<proteinExistence type="inferred from homology"/>
<evidence type="ECO:0000256" key="6">
    <source>
        <dbReference type="HAMAP-Rule" id="MF_01871"/>
    </source>
</evidence>
<dbReference type="GO" id="GO:0008270">
    <property type="term" value="F:zinc ion binding"/>
    <property type="evidence" value="ECO:0007669"/>
    <property type="project" value="UniProtKB-UniRule"/>
</dbReference>
<organism evidence="7 8">
    <name type="scientific">Crateriforma conspicua</name>
    <dbReference type="NCBI Taxonomy" id="2527996"/>
    <lineage>
        <taxon>Bacteria</taxon>
        <taxon>Pseudomonadati</taxon>
        <taxon>Planctomycetota</taxon>
        <taxon>Planctomycetia</taxon>
        <taxon>Planctomycetales</taxon>
        <taxon>Planctomycetaceae</taxon>
        <taxon>Crateriforma</taxon>
    </lineage>
</organism>
<gene>
    <name evidence="6" type="primary">dabA</name>
    <name evidence="7" type="ORF">Pan14r_37940</name>
</gene>
<feature type="binding site" evidence="6">
    <location>
        <position position="673"/>
    </location>
    <ligand>
        <name>Zn(2+)</name>
        <dbReference type="ChEBI" id="CHEBI:29105"/>
    </ligand>
</feature>
<evidence type="ECO:0000256" key="3">
    <source>
        <dbReference type="ARBA" id="ARBA00022723"/>
    </source>
</evidence>
<dbReference type="HAMAP" id="MF_01871">
    <property type="entry name" value="DabA"/>
    <property type="match status" value="1"/>
</dbReference>
<keyword evidence="1 6" id="KW-0813">Transport</keyword>
<dbReference type="Pfam" id="PF10070">
    <property type="entry name" value="DabA"/>
    <property type="match status" value="1"/>
</dbReference>
<keyword evidence="5 6" id="KW-0472">Membrane</keyword>
<dbReference type="InterPro" id="IPR018752">
    <property type="entry name" value="DabA"/>
</dbReference>
<evidence type="ECO:0000313" key="7">
    <source>
        <dbReference type="EMBL" id="TWT71484.1"/>
    </source>
</evidence>
<evidence type="ECO:0000256" key="2">
    <source>
        <dbReference type="ARBA" id="ARBA00022475"/>
    </source>
</evidence>
<evidence type="ECO:0000256" key="5">
    <source>
        <dbReference type="ARBA" id="ARBA00023136"/>
    </source>
</evidence>
<protein>
    <recommendedName>
        <fullName evidence="6">Probable inorganic carbon transporter subunit DabA</fullName>
    </recommendedName>
</protein>
<feature type="binding site" evidence="6">
    <location>
        <position position="486"/>
    </location>
    <ligand>
        <name>Zn(2+)</name>
        <dbReference type="ChEBI" id="CHEBI:29105"/>
    </ligand>
</feature>
<dbReference type="GO" id="GO:0005886">
    <property type="term" value="C:plasma membrane"/>
    <property type="evidence" value="ECO:0007669"/>
    <property type="project" value="UniProtKB-SubCell"/>
</dbReference>
<dbReference type="Proteomes" id="UP000317238">
    <property type="component" value="Unassembled WGS sequence"/>
</dbReference>
<feature type="binding site" evidence="6">
    <location>
        <position position="488"/>
    </location>
    <ligand>
        <name>Zn(2+)</name>
        <dbReference type="ChEBI" id="CHEBI:29105"/>
    </ligand>
</feature>
<dbReference type="OrthoDB" id="9805101at2"/>
<sequence length="1015" mass="113275">MTTMTTNESTTSAGLTAGRDRVREMIHHAAHLLPAQGPIEVFVHHNTLHAFEHLPFHEAVRSAWEIYGAEPYLSEKRFRDLLAAGRITREDIDAVLAEDSDSQQEGVFGLYPELGDRASLRREMMRHENYRGDVAQLHWVIAETDALQNFREDIDPEVRTRSLGGATDADFSDTGTTPHSRYLHGLWNACLDGASKSSFQPDRRHHLSLRARDWLLSETGVDTDLMVAEVLVRFTAAFLDQGYASEQVPNRDLGFFSCFTLLYQKPSFAAQPWLDAVAERMRQVESAGTKAVESIQASLAGLGIDDSDWEKFITQTLLALPGWSGMVHQMEHAPGWVDHPAPDGTLEEFLAIRLILDEVAWKFVAAENHISKEELDRRCAPTVGEATSIADQDLQIAFDLFQWSQLMGWAPSTLRSLDSFDALVQEIESFDSIARRRLFQEAFERRYQRGILDAIANASPARPALPAGHQQRVELNDAISFQVCCCIDDREESFRRHLEEIDPNCETFGAAGFFAVAMNYQGVTESSYKPLCPAVITPTHYVRENVGYTFAGDHRRRSEARKTLGRLTHQVHTGSRSFFGGVVTSVLGSLAAFPLVARVLFPRLTSRLRRRAGQFIGAPPVTQLQLQRHKEPPGRHDGHIGYTLDEMIAIVKRQLEDIGLTSGFSRLMVMTGHGSSSINNPHMSAYNCGACAGKRGGPNARAFAQMANDFRVRRGLSESGITIPDETWFLGAYHNTCDESVVWYDLDRMPPTHFSVFEATKATVDEAILRNAKERCRRFEAAAIDVSPEEALRHVQRRSEDLSQVRPEYNHATDALCFVGRRDWSRSLFLDRRAFLTSYDPSIDDESGTILARILAAAIPVCAGINLEYYFSAVDNVKYGSGSKLPHNLVSLLGVMEGASSDLRTGLYHQMIEIHEPMRLLFVIETTEAVMNQIMNENEAIGRLCRGEWVRLAILDPDSGELSQFDGGEFVPYRPGREPLAEVGVSSDWFAGHRENLAPAFVAASDISTSNGGVQ</sequence>
<comment type="function">
    <text evidence="6">Part of an energy-coupled inorganic carbon pump.</text>
</comment>
<evidence type="ECO:0000256" key="1">
    <source>
        <dbReference type="ARBA" id="ARBA00022448"/>
    </source>
</evidence>
<comment type="cofactor">
    <cofactor evidence="6">
        <name>Zn(2+)</name>
        <dbReference type="ChEBI" id="CHEBI:29105"/>
    </cofactor>
</comment>
<dbReference type="PANTHER" id="PTHR38344">
    <property type="entry name" value="UPF0753 PROTEIN AQ_863"/>
    <property type="match status" value="1"/>
</dbReference>
<dbReference type="PANTHER" id="PTHR38344:SF1">
    <property type="entry name" value="INORGANIC CARBON TRANSPORTER SUBUNIT DABA-RELATED"/>
    <property type="match status" value="1"/>
</dbReference>
<evidence type="ECO:0000256" key="4">
    <source>
        <dbReference type="ARBA" id="ARBA00022833"/>
    </source>
</evidence>
<comment type="caution">
    <text evidence="7">The sequence shown here is derived from an EMBL/GenBank/DDBJ whole genome shotgun (WGS) entry which is preliminary data.</text>
</comment>
<keyword evidence="8" id="KW-1185">Reference proteome</keyword>
<evidence type="ECO:0000313" key="8">
    <source>
        <dbReference type="Proteomes" id="UP000317238"/>
    </source>
</evidence>
<keyword evidence="2 6" id="KW-1003">Cell membrane</keyword>
<dbReference type="EMBL" id="SJPL01000001">
    <property type="protein sequence ID" value="TWT71484.1"/>
    <property type="molecule type" value="Genomic_DNA"/>
</dbReference>
<dbReference type="AlphaFoldDB" id="A0A5C5Y8G7"/>
<reference evidence="7 8" key="1">
    <citation type="submission" date="2019-02" db="EMBL/GenBank/DDBJ databases">
        <title>Deep-cultivation of Planctomycetes and their phenomic and genomic characterization uncovers novel biology.</title>
        <authorList>
            <person name="Wiegand S."/>
            <person name="Jogler M."/>
            <person name="Boedeker C."/>
            <person name="Pinto D."/>
            <person name="Vollmers J."/>
            <person name="Rivas-Marin E."/>
            <person name="Kohn T."/>
            <person name="Peeters S.H."/>
            <person name="Heuer A."/>
            <person name="Rast P."/>
            <person name="Oberbeckmann S."/>
            <person name="Bunk B."/>
            <person name="Jeske O."/>
            <person name="Meyerdierks A."/>
            <person name="Storesund J.E."/>
            <person name="Kallscheuer N."/>
            <person name="Luecker S."/>
            <person name="Lage O.M."/>
            <person name="Pohl T."/>
            <person name="Merkel B.J."/>
            <person name="Hornburger P."/>
            <person name="Mueller R.-W."/>
            <person name="Bruemmer F."/>
            <person name="Labrenz M."/>
            <person name="Spormann A.M."/>
            <person name="Op Den Camp H."/>
            <person name="Overmann J."/>
            <person name="Amann R."/>
            <person name="Jetten M.S.M."/>
            <person name="Mascher T."/>
            <person name="Medema M.H."/>
            <person name="Devos D.P."/>
            <person name="Kaster A.-K."/>
            <person name="Ovreas L."/>
            <person name="Rohde M."/>
            <person name="Galperin M.Y."/>
            <person name="Jogler C."/>
        </authorList>
    </citation>
    <scope>NUCLEOTIDE SEQUENCE [LARGE SCALE GENOMIC DNA]</scope>
    <source>
        <strain evidence="7 8">Pan14r</strain>
    </source>
</reference>
<feature type="binding site" evidence="6">
    <location>
        <position position="688"/>
    </location>
    <ligand>
        <name>Zn(2+)</name>
        <dbReference type="ChEBI" id="CHEBI:29105"/>
    </ligand>
</feature>
<comment type="subcellular location">
    <subcellularLocation>
        <location evidence="6">Cell membrane</location>
        <topology evidence="6">Peripheral membrane protein</topology>
    </subcellularLocation>
</comment>
<comment type="subunit">
    <text evidence="6">Forms a complex with DabB.</text>
</comment>
<keyword evidence="3 6" id="KW-0479">Metal-binding</keyword>
<keyword evidence="4 6" id="KW-0862">Zinc</keyword>